<feature type="transmembrane region" description="Helical" evidence="5">
    <location>
        <begin position="72"/>
        <end position="92"/>
    </location>
</feature>
<feature type="transmembrane region" description="Helical" evidence="5">
    <location>
        <begin position="99"/>
        <end position="123"/>
    </location>
</feature>
<dbReference type="Gene3D" id="1.20.1530.20">
    <property type="match status" value="1"/>
</dbReference>
<evidence type="ECO:0000313" key="6">
    <source>
        <dbReference type="EMBL" id="SJM32398.1"/>
    </source>
</evidence>
<protein>
    <submittedName>
        <fullName evidence="6">Bile acid/sodium symporter</fullName>
    </submittedName>
</protein>
<name>A0A2P9AML9_9HYPH</name>
<evidence type="ECO:0000256" key="2">
    <source>
        <dbReference type="ARBA" id="ARBA00022692"/>
    </source>
</evidence>
<dbReference type="RefSeq" id="WP_208867789.1">
    <property type="nucleotide sequence ID" value="NZ_FUIG01000035.1"/>
</dbReference>
<organism evidence="6 7">
    <name type="scientific">Mesorhizobium delmotii</name>
    <dbReference type="NCBI Taxonomy" id="1631247"/>
    <lineage>
        <taxon>Bacteria</taxon>
        <taxon>Pseudomonadati</taxon>
        <taxon>Pseudomonadota</taxon>
        <taxon>Alphaproteobacteria</taxon>
        <taxon>Hyphomicrobiales</taxon>
        <taxon>Phyllobacteriaceae</taxon>
        <taxon>Mesorhizobium</taxon>
    </lineage>
</organism>
<keyword evidence="2 5" id="KW-0812">Transmembrane</keyword>
<feature type="transmembrane region" description="Helical" evidence="5">
    <location>
        <begin position="200"/>
        <end position="218"/>
    </location>
</feature>
<feature type="transmembrane region" description="Helical" evidence="5">
    <location>
        <begin position="167"/>
        <end position="188"/>
    </location>
</feature>
<reference evidence="7" key="1">
    <citation type="submission" date="2016-12" db="EMBL/GenBank/DDBJ databases">
        <authorList>
            <person name="Brunel B."/>
        </authorList>
    </citation>
    <scope>NUCLEOTIDE SEQUENCE [LARGE SCALE GENOMIC DNA]</scope>
</reference>
<dbReference type="Pfam" id="PF01758">
    <property type="entry name" value="SBF"/>
    <property type="match status" value="1"/>
</dbReference>
<keyword evidence="4 5" id="KW-0472">Membrane</keyword>
<comment type="subcellular location">
    <subcellularLocation>
        <location evidence="1">Membrane</location>
        <topology evidence="1">Multi-pass membrane protein</topology>
    </subcellularLocation>
</comment>
<gene>
    <name evidence="6" type="ORF">BQ8482_280124</name>
</gene>
<keyword evidence="3 5" id="KW-1133">Transmembrane helix</keyword>
<evidence type="ECO:0000313" key="7">
    <source>
        <dbReference type="Proteomes" id="UP000245698"/>
    </source>
</evidence>
<evidence type="ECO:0000256" key="3">
    <source>
        <dbReference type="ARBA" id="ARBA00022989"/>
    </source>
</evidence>
<evidence type="ECO:0000256" key="5">
    <source>
        <dbReference type="SAM" id="Phobius"/>
    </source>
</evidence>
<accession>A0A2P9AML9</accession>
<dbReference type="PANTHER" id="PTHR10361">
    <property type="entry name" value="SODIUM-BILE ACID COTRANSPORTER"/>
    <property type="match status" value="1"/>
</dbReference>
<dbReference type="InterPro" id="IPR038770">
    <property type="entry name" value="Na+/solute_symporter_sf"/>
</dbReference>
<dbReference type="InterPro" id="IPR004710">
    <property type="entry name" value="Bilac:Na_transpt"/>
</dbReference>
<keyword evidence="7" id="KW-1185">Reference proteome</keyword>
<dbReference type="EMBL" id="FUIG01000035">
    <property type="protein sequence ID" value="SJM32398.1"/>
    <property type="molecule type" value="Genomic_DNA"/>
</dbReference>
<sequence length="278" mass="29459">MLMDLLNKAVTVAMLGFVVSSMLAMGSGLTIRQIVEPLRNARLVLLALLANFVLMPLGALALAKVLWLDNPFAVGLLVLGCAAGAPFLPKLAELAKGNLAFSVGAMVLLMVVTVVYLPIVMPLLLPGVTVDPWNIARSLVLLMLLPLAIGLALKARYEELASRVKPMLDWISNISLILLMLLITAANIDKVLQVFGTRGILAGLLFIALGFGIGWLLGGPETGTRRVMALGTSQRNIAAALVVANQSFSDPQVVVMVIVVAIVGLIILMPLSRALANR</sequence>
<evidence type="ECO:0000256" key="1">
    <source>
        <dbReference type="ARBA" id="ARBA00004141"/>
    </source>
</evidence>
<dbReference type="GO" id="GO:0016020">
    <property type="term" value="C:membrane"/>
    <property type="evidence" value="ECO:0007669"/>
    <property type="project" value="UniProtKB-SubCell"/>
</dbReference>
<dbReference type="Proteomes" id="UP000245698">
    <property type="component" value="Unassembled WGS sequence"/>
</dbReference>
<proteinExistence type="predicted"/>
<feature type="transmembrane region" description="Helical" evidence="5">
    <location>
        <begin position="12"/>
        <end position="31"/>
    </location>
</feature>
<feature type="transmembrane region" description="Helical" evidence="5">
    <location>
        <begin position="43"/>
        <end position="66"/>
    </location>
</feature>
<dbReference type="PANTHER" id="PTHR10361:SF28">
    <property type="entry name" value="P3 PROTEIN-RELATED"/>
    <property type="match status" value="1"/>
</dbReference>
<feature type="transmembrane region" description="Helical" evidence="5">
    <location>
        <begin position="253"/>
        <end position="272"/>
    </location>
</feature>
<dbReference type="InterPro" id="IPR002657">
    <property type="entry name" value="BilAc:Na_symport/Acr3"/>
</dbReference>
<dbReference type="AlphaFoldDB" id="A0A2P9AML9"/>
<evidence type="ECO:0000256" key="4">
    <source>
        <dbReference type="ARBA" id="ARBA00023136"/>
    </source>
</evidence>
<feature type="transmembrane region" description="Helical" evidence="5">
    <location>
        <begin position="135"/>
        <end position="155"/>
    </location>
</feature>